<dbReference type="EC" id="2.3.1.-" evidence="2"/>
<sequence>MINWQSLTYNDLTKDNLYDLAYERIRTFVQEQNRPYQEIDAVDKRATHILGYQAGRLVAYARVFMDGDHATFGRVLTVAEVRGQGVGRQLMTQITAELARHFAGQRVVIEAQVDKQHFYEKFKYATEGEPFIFNHTPHIRMVRQDDAQSVAS</sequence>
<dbReference type="Gene3D" id="3.40.630.30">
    <property type="match status" value="1"/>
</dbReference>
<dbReference type="InterPro" id="IPR000182">
    <property type="entry name" value="GNAT_dom"/>
</dbReference>
<dbReference type="EMBL" id="DYXN01000065">
    <property type="protein sequence ID" value="HJE86803.1"/>
    <property type="molecule type" value="Genomic_DNA"/>
</dbReference>
<gene>
    <name evidence="2" type="ORF">K8U88_04365</name>
</gene>
<accession>A0A921F0B5</accession>
<organism evidence="2 3">
    <name type="scientific">Levilactobacillus hammesii</name>
    <dbReference type="NCBI Taxonomy" id="267633"/>
    <lineage>
        <taxon>Bacteria</taxon>
        <taxon>Bacillati</taxon>
        <taxon>Bacillota</taxon>
        <taxon>Bacilli</taxon>
        <taxon>Lactobacillales</taxon>
        <taxon>Lactobacillaceae</taxon>
        <taxon>Levilactobacillus</taxon>
    </lineage>
</organism>
<evidence type="ECO:0000313" key="3">
    <source>
        <dbReference type="Proteomes" id="UP000721920"/>
    </source>
</evidence>
<reference evidence="2" key="2">
    <citation type="submission" date="2021-09" db="EMBL/GenBank/DDBJ databases">
        <authorList>
            <person name="Gilroy R."/>
        </authorList>
    </citation>
    <scope>NUCLEOTIDE SEQUENCE</scope>
    <source>
        <strain evidence="2">CHK173-2145</strain>
    </source>
</reference>
<dbReference type="Proteomes" id="UP000721920">
    <property type="component" value="Unassembled WGS sequence"/>
</dbReference>
<feature type="domain" description="N-acetyltransferase" evidence="1">
    <location>
        <begin position="7"/>
        <end position="146"/>
    </location>
</feature>
<proteinExistence type="predicted"/>
<evidence type="ECO:0000313" key="2">
    <source>
        <dbReference type="EMBL" id="HJE86803.1"/>
    </source>
</evidence>
<dbReference type="Pfam" id="PF13673">
    <property type="entry name" value="Acetyltransf_10"/>
    <property type="match status" value="1"/>
</dbReference>
<dbReference type="CDD" id="cd04301">
    <property type="entry name" value="NAT_SF"/>
    <property type="match status" value="1"/>
</dbReference>
<dbReference type="GO" id="GO:0016747">
    <property type="term" value="F:acyltransferase activity, transferring groups other than amino-acyl groups"/>
    <property type="evidence" value="ECO:0007669"/>
    <property type="project" value="InterPro"/>
</dbReference>
<dbReference type="InterPro" id="IPR016181">
    <property type="entry name" value="Acyl_CoA_acyltransferase"/>
</dbReference>
<comment type="caution">
    <text evidence="2">The sequence shown here is derived from an EMBL/GenBank/DDBJ whole genome shotgun (WGS) entry which is preliminary data.</text>
</comment>
<keyword evidence="2" id="KW-0012">Acyltransferase</keyword>
<evidence type="ECO:0000259" key="1">
    <source>
        <dbReference type="PROSITE" id="PS51186"/>
    </source>
</evidence>
<dbReference type="SUPFAM" id="SSF55729">
    <property type="entry name" value="Acyl-CoA N-acyltransferases (Nat)"/>
    <property type="match status" value="1"/>
</dbReference>
<dbReference type="AlphaFoldDB" id="A0A921F0B5"/>
<reference evidence="2" key="1">
    <citation type="journal article" date="2021" name="PeerJ">
        <title>Extensive microbial diversity within the chicken gut microbiome revealed by metagenomics and culture.</title>
        <authorList>
            <person name="Gilroy R."/>
            <person name="Ravi A."/>
            <person name="Getino M."/>
            <person name="Pursley I."/>
            <person name="Horton D.L."/>
            <person name="Alikhan N.F."/>
            <person name="Baker D."/>
            <person name="Gharbi K."/>
            <person name="Hall N."/>
            <person name="Watson M."/>
            <person name="Adriaenssens E.M."/>
            <person name="Foster-Nyarko E."/>
            <person name="Jarju S."/>
            <person name="Secka A."/>
            <person name="Antonio M."/>
            <person name="Oren A."/>
            <person name="Chaudhuri R.R."/>
            <person name="La Ragione R."/>
            <person name="Hildebrand F."/>
            <person name="Pallen M.J."/>
        </authorList>
    </citation>
    <scope>NUCLEOTIDE SEQUENCE</scope>
    <source>
        <strain evidence="2">CHK173-2145</strain>
    </source>
</reference>
<name>A0A921F0B5_9LACO</name>
<keyword evidence="2" id="KW-0808">Transferase</keyword>
<dbReference type="PROSITE" id="PS51186">
    <property type="entry name" value="GNAT"/>
    <property type="match status" value="1"/>
</dbReference>
<protein>
    <submittedName>
        <fullName evidence="2">GNAT family N-acetyltransferase</fullName>
        <ecNumber evidence="2">2.3.1.-</ecNumber>
    </submittedName>
</protein>